<dbReference type="RefSeq" id="WP_343909795.1">
    <property type="nucleotide sequence ID" value="NZ_BAAAJE010000026.1"/>
</dbReference>
<comment type="caution">
    <text evidence="3">The sequence shown here is derived from an EMBL/GenBank/DDBJ whole genome shotgun (WGS) entry which is preliminary data.</text>
</comment>
<evidence type="ECO:0000313" key="3">
    <source>
        <dbReference type="EMBL" id="GAA1159197.1"/>
    </source>
</evidence>
<dbReference type="EMBL" id="BAAAJE010000026">
    <property type="protein sequence ID" value="GAA1159197.1"/>
    <property type="molecule type" value="Genomic_DNA"/>
</dbReference>
<accession>A0ABP4F713</accession>
<feature type="domain" description="2TM" evidence="2">
    <location>
        <begin position="14"/>
        <end position="80"/>
    </location>
</feature>
<reference evidence="4" key="1">
    <citation type="journal article" date="2019" name="Int. J. Syst. Evol. Microbiol.">
        <title>The Global Catalogue of Microorganisms (GCM) 10K type strain sequencing project: providing services to taxonomists for standard genome sequencing and annotation.</title>
        <authorList>
            <consortium name="The Broad Institute Genomics Platform"/>
            <consortium name="The Broad Institute Genome Sequencing Center for Infectious Disease"/>
            <person name="Wu L."/>
            <person name="Ma J."/>
        </authorList>
    </citation>
    <scope>NUCLEOTIDE SEQUENCE [LARGE SCALE GENOMIC DNA]</scope>
    <source>
        <strain evidence="4">JCM 11813</strain>
    </source>
</reference>
<feature type="transmembrane region" description="Helical" evidence="1">
    <location>
        <begin position="25"/>
        <end position="44"/>
    </location>
</feature>
<feature type="transmembrane region" description="Helical" evidence="1">
    <location>
        <begin position="50"/>
        <end position="69"/>
    </location>
</feature>
<evidence type="ECO:0000313" key="4">
    <source>
        <dbReference type="Proteomes" id="UP001499979"/>
    </source>
</evidence>
<organism evidence="3 4">
    <name type="scientific">Nocardioides aquiterrae</name>
    <dbReference type="NCBI Taxonomy" id="203799"/>
    <lineage>
        <taxon>Bacteria</taxon>
        <taxon>Bacillati</taxon>
        <taxon>Actinomycetota</taxon>
        <taxon>Actinomycetes</taxon>
        <taxon>Propionibacteriales</taxon>
        <taxon>Nocardioidaceae</taxon>
        <taxon>Nocardioides</taxon>
    </lineage>
</organism>
<evidence type="ECO:0000256" key="1">
    <source>
        <dbReference type="SAM" id="Phobius"/>
    </source>
</evidence>
<name>A0ABP4F713_9ACTN</name>
<gene>
    <name evidence="3" type="ORF">GCM10009606_41470</name>
</gene>
<keyword evidence="1" id="KW-0812">Transmembrane</keyword>
<keyword evidence="1" id="KW-0472">Membrane</keyword>
<evidence type="ECO:0000259" key="2">
    <source>
        <dbReference type="Pfam" id="PF13239"/>
    </source>
</evidence>
<dbReference type="Pfam" id="PF13239">
    <property type="entry name" value="2TM"/>
    <property type="match status" value="1"/>
</dbReference>
<keyword evidence="4" id="KW-1185">Reference proteome</keyword>
<proteinExistence type="predicted"/>
<keyword evidence="1" id="KW-1133">Transmembrane helix</keyword>
<sequence length="93" mass="10662">MSTGAPESMDLRDRALRRLKKKHEFHVHLAIYLMINAMIVSVWAMTSHGFFWPIFILVGWGVGVVANAWDAYGGGEPTEDQIAREMDRMSRKR</sequence>
<dbReference type="Proteomes" id="UP001499979">
    <property type="component" value="Unassembled WGS sequence"/>
</dbReference>
<protein>
    <recommendedName>
        <fullName evidence="2">2TM domain-containing protein</fullName>
    </recommendedName>
</protein>
<dbReference type="InterPro" id="IPR025698">
    <property type="entry name" value="2TM_dom"/>
</dbReference>